<evidence type="ECO:0000256" key="5">
    <source>
        <dbReference type="ARBA" id="ARBA00022553"/>
    </source>
</evidence>
<dbReference type="InterPro" id="IPR003594">
    <property type="entry name" value="HATPase_dom"/>
</dbReference>
<dbReference type="SMART" id="SM00387">
    <property type="entry name" value="HATPase_c"/>
    <property type="match status" value="1"/>
</dbReference>
<dbReference type="GO" id="GO:0005886">
    <property type="term" value="C:plasma membrane"/>
    <property type="evidence" value="ECO:0007669"/>
    <property type="project" value="UniProtKB-SubCell"/>
</dbReference>
<evidence type="ECO:0000256" key="2">
    <source>
        <dbReference type="ARBA" id="ARBA00004651"/>
    </source>
</evidence>
<evidence type="ECO:0000259" key="16">
    <source>
        <dbReference type="PROSITE" id="PS50885"/>
    </source>
</evidence>
<keyword evidence="5" id="KW-0597">Phosphoprotein</keyword>
<evidence type="ECO:0000256" key="14">
    <source>
        <dbReference type="SAM" id="Phobius"/>
    </source>
</evidence>
<evidence type="ECO:0000256" key="11">
    <source>
        <dbReference type="ARBA" id="ARBA00022989"/>
    </source>
</evidence>
<dbReference type="InterPro" id="IPR036890">
    <property type="entry name" value="HATPase_C_sf"/>
</dbReference>
<dbReference type="InterPro" id="IPR036097">
    <property type="entry name" value="HisK_dim/P_sf"/>
</dbReference>
<dbReference type="FunFam" id="1.10.287.130:FF:000073">
    <property type="entry name" value="Two-component sensor histidine kinase"/>
    <property type="match status" value="1"/>
</dbReference>
<dbReference type="SUPFAM" id="SSF47384">
    <property type="entry name" value="Homodimeric domain of signal transducing histidine kinase"/>
    <property type="match status" value="1"/>
</dbReference>
<dbReference type="SMART" id="SM00388">
    <property type="entry name" value="HisKA"/>
    <property type="match status" value="1"/>
</dbReference>
<dbReference type="CDD" id="cd00082">
    <property type="entry name" value="HisKA"/>
    <property type="match status" value="1"/>
</dbReference>
<dbReference type="PANTHER" id="PTHR45528:SF1">
    <property type="entry name" value="SENSOR HISTIDINE KINASE CPXA"/>
    <property type="match status" value="1"/>
</dbReference>
<evidence type="ECO:0000256" key="3">
    <source>
        <dbReference type="ARBA" id="ARBA00012438"/>
    </source>
</evidence>
<accession>A0A8I1MG54</accession>
<dbReference type="GO" id="GO:0005524">
    <property type="term" value="F:ATP binding"/>
    <property type="evidence" value="ECO:0007669"/>
    <property type="project" value="UniProtKB-KW"/>
</dbReference>
<evidence type="ECO:0000256" key="10">
    <source>
        <dbReference type="ARBA" id="ARBA00022840"/>
    </source>
</evidence>
<keyword evidence="4" id="KW-1003">Cell membrane</keyword>
<comment type="subcellular location">
    <subcellularLocation>
        <location evidence="2">Cell membrane</location>
        <topology evidence="2">Multi-pass membrane protein</topology>
    </subcellularLocation>
</comment>
<dbReference type="AlphaFoldDB" id="A0A8I1MG54"/>
<dbReference type="CDD" id="cd06225">
    <property type="entry name" value="HAMP"/>
    <property type="match status" value="1"/>
</dbReference>
<dbReference type="InterPro" id="IPR003660">
    <property type="entry name" value="HAMP_dom"/>
</dbReference>
<dbReference type="Gene3D" id="3.30.565.10">
    <property type="entry name" value="Histidine kinase-like ATPase, C-terminal domain"/>
    <property type="match status" value="1"/>
</dbReference>
<dbReference type="GO" id="GO:0000155">
    <property type="term" value="F:phosphorelay sensor kinase activity"/>
    <property type="evidence" value="ECO:0007669"/>
    <property type="project" value="InterPro"/>
</dbReference>
<evidence type="ECO:0000259" key="15">
    <source>
        <dbReference type="PROSITE" id="PS50109"/>
    </source>
</evidence>
<keyword evidence="6" id="KW-0808">Transferase</keyword>
<comment type="catalytic activity">
    <reaction evidence="1">
        <text>ATP + protein L-histidine = ADP + protein N-phospho-L-histidine.</text>
        <dbReference type="EC" id="2.7.13.3"/>
    </reaction>
</comment>
<dbReference type="PANTHER" id="PTHR45528">
    <property type="entry name" value="SENSOR HISTIDINE KINASE CPXA"/>
    <property type="match status" value="1"/>
</dbReference>
<keyword evidence="10" id="KW-0067">ATP-binding</keyword>
<keyword evidence="9" id="KW-0418">Kinase</keyword>
<organism evidence="17 18">
    <name type="scientific">Priestia flexa</name>
    <dbReference type="NCBI Taxonomy" id="86664"/>
    <lineage>
        <taxon>Bacteria</taxon>
        <taxon>Bacillati</taxon>
        <taxon>Bacillota</taxon>
        <taxon>Bacilli</taxon>
        <taxon>Bacillales</taxon>
        <taxon>Bacillaceae</taxon>
        <taxon>Priestia</taxon>
    </lineage>
</organism>
<dbReference type="SUPFAM" id="SSF55874">
    <property type="entry name" value="ATPase domain of HSP90 chaperone/DNA topoisomerase II/histidine kinase"/>
    <property type="match status" value="1"/>
</dbReference>
<dbReference type="PRINTS" id="PR00344">
    <property type="entry name" value="BCTRLSENSOR"/>
</dbReference>
<dbReference type="Pfam" id="PF02518">
    <property type="entry name" value="HATPase_c"/>
    <property type="match status" value="1"/>
</dbReference>
<dbReference type="EMBL" id="JAEMWV010000004">
    <property type="protein sequence ID" value="MBN8251785.1"/>
    <property type="molecule type" value="Genomic_DNA"/>
</dbReference>
<sequence length="458" mass="52869">MKNRSLAFQIWLVISGILLVISLLLATLFPSALRQFFTDEIYTSIENEQHILKEYGLPSRSGEYYFSNDENGPSLRNRTVDHILLPENVDISYLSSRVLPQDFLRHAQELAQDQESTVERYEKDLGNRTLFYVISKVIINDQPAFLLSFSWDTYRNALASALFKQLLVVMSIVFLLSWIPSIWLAKYLSRPLVSLERHVKRIAEQEWHEPVTLDRTDEIGKLGSSIEQMRQRLIRKEEAQQTLLQNISHDLKTPVMVIRSYAQSIQDGIYPKGDLPNTVQVIEDESQKLEKKIRDLLYLTKLDYLSAHPVDHELFSLSELICEVVERLRWSRTEIQWDIRDDKVTIDGDKEQWTKVIENILENQIRYAESSISIFVHRKIREGIDIVECRIANDGPPIEESVLSTIFEPFEKGSKGEFGIGLSIVKRIVTMHNATISVQNLDKGVSFTIHIPASQTKP</sequence>
<protein>
    <recommendedName>
        <fullName evidence="3">histidine kinase</fullName>
        <ecNumber evidence="3">2.7.13.3</ecNumber>
    </recommendedName>
</protein>
<reference evidence="17" key="1">
    <citation type="submission" date="2020-12" db="EMBL/GenBank/DDBJ databases">
        <title>PHA producing bacteria isolated from mangrove.</title>
        <authorList>
            <person name="Zheng W."/>
            <person name="Yu S."/>
            <person name="Huang Y."/>
        </authorList>
    </citation>
    <scope>NUCLEOTIDE SEQUENCE</scope>
    <source>
        <strain evidence="17">GN22-4</strain>
    </source>
</reference>
<dbReference type="InterPro" id="IPR003661">
    <property type="entry name" value="HisK_dim/P_dom"/>
</dbReference>
<keyword evidence="11 14" id="KW-1133">Transmembrane helix</keyword>
<evidence type="ECO:0000313" key="17">
    <source>
        <dbReference type="EMBL" id="MBN8251785.1"/>
    </source>
</evidence>
<evidence type="ECO:0000256" key="4">
    <source>
        <dbReference type="ARBA" id="ARBA00022475"/>
    </source>
</evidence>
<dbReference type="InterPro" id="IPR050398">
    <property type="entry name" value="HssS/ArlS-like"/>
</dbReference>
<evidence type="ECO:0000256" key="1">
    <source>
        <dbReference type="ARBA" id="ARBA00000085"/>
    </source>
</evidence>
<evidence type="ECO:0000256" key="13">
    <source>
        <dbReference type="ARBA" id="ARBA00023136"/>
    </source>
</evidence>
<proteinExistence type="predicted"/>
<dbReference type="Pfam" id="PF00672">
    <property type="entry name" value="HAMP"/>
    <property type="match status" value="1"/>
</dbReference>
<dbReference type="Pfam" id="PF00512">
    <property type="entry name" value="HisKA"/>
    <property type="match status" value="1"/>
</dbReference>
<evidence type="ECO:0000256" key="7">
    <source>
        <dbReference type="ARBA" id="ARBA00022692"/>
    </source>
</evidence>
<dbReference type="SUPFAM" id="SSF158472">
    <property type="entry name" value="HAMP domain-like"/>
    <property type="match status" value="1"/>
</dbReference>
<name>A0A8I1MG54_9BACI</name>
<comment type="caution">
    <text evidence="17">The sequence shown here is derived from an EMBL/GenBank/DDBJ whole genome shotgun (WGS) entry which is preliminary data.</text>
</comment>
<evidence type="ECO:0000256" key="8">
    <source>
        <dbReference type="ARBA" id="ARBA00022741"/>
    </source>
</evidence>
<dbReference type="Gene3D" id="1.10.287.130">
    <property type="match status" value="1"/>
</dbReference>
<dbReference type="PROSITE" id="PS50109">
    <property type="entry name" value="HIS_KIN"/>
    <property type="match status" value="1"/>
</dbReference>
<evidence type="ECO:0000256" key="9">
    <source>
        <dbReference type="ARBA" id="ARBA00022777"/>
    </source>
</evidence>
<dbReference type="SMART" id="SM00304">
    <property type="entry name" value="HAMP"/>
    <property type="match status" value="1"/>
</dbReference>
<keyword evidence="7 14" id="KW-0812">Transmembrane</keyword>
<evidence type="ECO:0000313" key="18">
    <source>
        <dbReference type="Proteomes" id="UP000664578"/>
    </source>
</evidence>
<dbReference type="EC" id="2.7.13.3" evidence="3"/>
<dbReference type="PROSITE" id="PS50885">
    <property type="entry name" value="HAMP"/>
    <property type="match status" value="1"/>
</dbReference>
<dbReference type="InterPro" id="IPR005467">
    <property type="entry name" value="His_kinase_dom"/>
</dbReference>
<keyword evidence="12" id="KW-0902">Two-component regulatory system</keyword>
<keyword evidence="13 14" id="KW-0472">Membrane</keyword>
<dbReference type="Gene3D" id="6.10.340.10">
    <property type="match status" value="1"/>
</dbReference>
<feature type="domain" description="Histidine kinase" evidence="15">
    <location>
        <begin position="246"/>
        <end position="455"/>
    </location>
</feature>
<evidence type="ECO:0000256" key="12">
    <source>
        <dbReference type="ARBA" id="ARBA00023012"/>
    </source>
</evidence>
<dbReference type="Proteomes" id="UP000664578">
    <property type="component" value="Unassembled WGS sequence"/>
</dbReference>
<dbReference type="GeneID" id="93683102"/>
<feature type="domain" description="HAMP" evidence="16">
    <location>
        <begin position="186"/>
        <end position="238"/>
    </location>
</feature>
<dbReference type="RefSeq" id="WP_119543990.1">
    <property type="nucleotide sequence ID" value="NZ_CM125968.1"/>
</dbReference>
<gene>
    <name evidence="17" type="ORF">JF537_09350</name>
</gene>
<dbReference type="InterPro" id="IPR004358">
    <property type="entry name" value="Sig_transdc_His_kin-like_C"/>
</dbReference>
<feature type="transmembrane region" description="Helical" evidence="14">
    <location>
        <begin position="6"/>
        <end position="29"/>
    </location>
</feature>
<keyword evidence="8" id="KW-0547">Nucleotide-binding</keyword>
<evidence type="ECO:0000256" key="6">
    <source>
        <dbReference type="ARBA" id="ARBA00022679"/>
    </source>
</evidence>